<dbReference type="AlphaFoldDB" id="A0A2S9Y4F2"/>
<accession>A0A2S9Y4F2</accession>
<name>A0A2S9Y4F2_9BACT</name>
<dbReference type="EMBL" id="PVNL01000119">
    <property type="protein sequence ID" value="PRP99977.1"/>
    <property type="molecule type" value="Genomic_DNA"/>
</dbReference>
<dbReference type="SUPFAM" id="SSF50494">
    <property type="entry name" value="Trypsin-like serine proteases"/>
    <property type="match status" value="1"/>
</dbReference>
<protein>
    <recommendedName>
        <fullName evidence="4">Serine protease</fullName>
    </recommendedName>
</protein>
<dbReference type="Proteomes" id="UP000238823">
    <property type="component" value="Unassembled WGS sequence"/>
</dbReference>
<evidence type="ECO:0000256" key="1">
    <source>
        <dbReference type="SAM" id="MobiDB-lite"/>
    </source>
</evidence>
<evidence type="ECO:0008006" key="4">
    <source>
        <dbReference type="Google" id="ProtNLM"/>
    </source>
</evidence>
<evidence type="ECO:0000313" key="3">
    <source>
        <dbReference type="Proteomes" id="UP000238823"/>
    </source>
</evidence>
<reference evidence="2 3" key="1">
    <citation type="submission" date="2018-03" db="EMBL/GenBank/DDBJ databases">
        <title>Draft Genome Sequences of the Obligatory Marine Myxobacteria Enhygromyxa salina SWB007.</title>
        <authorList>
            <person name="Poehlein A."/>
            <person name="Moghaddam J.A."/>
            <person name="Harms H."/>
            <person name="Alanjari M."/>
            <person name="Koenig G.M."/>
            <person name="Daniel R."/>
            <person name="Schaeberle T.F."/>
        </authorList>
    </citation>
    <scope>NUCLEOTIDE SEQUENCE [LARGE SCALE GENOMIC DNA]</scope>
    <source>
        <strain evidence="2 3">SWB007</strain>
    </source>
</reference>
<sequence>MSSFLMLGCVSAAGDGGGEPPVASTEEPENTGSLREPESSGKSNLVNAAALNDGPQEINYYDYAVIENDVVDRRGNSRRFDLATPTDAQFDIVNATAMILRTEGNSSHALFDARSERTLIPIYPHCHALEGQTHLAYDCNGSDMSFRQHASDYVLAHGIGRGTASFIGHDQVVTARHVIKTERHHLLNTYVMMNSGHGDRASWRMVDTDDDGVNDHLEIETKYLLAVKESPLRVSQGSKRQSDWIVLTVEPFATSEETIPPHSVFTPASELPPVGTEILVPSHPRLLPLKIADGHTAAPIPGETAMRAIFDVSGGSSGAPILLASDPSIILGVNRGGSFRENTSGGPREFTCAVSESGTTCRSQPITPSREFTE</sequence>
<gene>
    <name evidence="2" type="ORF">ENSA7_61940</name>
</gene>
<proteinExistence type="predicted"/>
<comment type="caution">
    <text evidence="2">The sequence shown here is derived from an EMBL/GenBank/DDBJ whole genome shotgun (WGS) entry which is preliminary data.</text>
</comment>
<evidence type="ECO:0000313" key="2">
    <source>
        <dbReference type="EMBL" id="PRP99977.1"/>
    </source>
</evidence>
<organism evidence="2 3">
    <name type="scientific">Enhygromyxa salina</name>
    <dbReference type="NCBI Taxonomy" id="215803"/>
    <lineage>
        <taxon>Bacteria</taxon>
        <taxon>Pseudomonadati</taxon>
        <taxon>Myxococcota</taxon>
        <taxon>Polyangia</taxon>
        <taxon>Nannocystales</taxon>
        <taxon>Nannocystaceae</taxon>
        <taxon>Enhygromyxa</taxon>
    </lineage>
</organism>
<dbReference type="Pfam" id="PF13365">
    <property type="entry name" value="Trypsin_2"/>
    <property type="match status" value="1"/>
</dbReference>
<dbReference type="InterPro" id="IPR009003">
    <property type="entry name" value="Peptidase_S1_PA"/>
</dbReference>
<feature type="region of interest" description="Disordered" evidence="1">
    <location>
        <begin position="15"/>
        <end position="43"/>
    </location>
</feature>